<dbReference type="InterPro" id="IPR003135">
    <property type="entry name" value="ATP-grasp_carboxylate-amine"/>
</dbReference>
<dbReference type="RefSeq" id="WP_184867549.1">
    <property type="nucleotide sequence ID" value="NZ_BAAAWY010000050.1"/>
</dbReference>
<dbReference type="PANTHER" id="PTHR45527">
    <property type="entry name" value="NONRIBOSOMAL PEPTIDE SYNTHETASE"/>
    <property type="match status" value="1"/>
</dbReference>
<dbReference type="Gene3D" id="3.30.559.10">
    <property type="entry name" value="Chloramphenicol acetyltransferase-like domain"/>
    <property type="match status" value="1"/>
</dbReference>
<proteinExistence type="predicted"/>
<dbReference type="GO" id="GO:0046872">
    <property type="term" value="F:metal ion binding"/>
    <property type="evidence" value="ECO:0007669"/>
    <property type="project" value="InterPro"/>
</dbReference>
<keyword evidence="6" id="KW-1185">Reference proteome</keyword>
<evidence type="ECO:0000313" key="5">
    <source>
        <dbReference type="EMBL" id="MBB5895803.1"/>
    </source>
</evidence>
<dbReference type="SUPFAM" id="SSF56059">
    <property type="entry name" value="Glutathione synthetase ATP-binding domain-like"/>
    <property type="match status" value="1"/>
</dbReference>
<evidence type="ECO:0000256" key="3">
    <source>
        <dbReference type="PROSITE-ProRule" id="PRU00409"/>
    </source>
</evidence>
<dbReference type="InterPro" id="IPR036736">
    <property type="entry name" value="ACP-like_sf"/>
</dbReference>
<dbReference type="InterPro" id="IPR023213">
    <property type="entry name" value="CAT-like_dom_sf"/>
</dbReference>
<accession>A0A7W9KP09</accession>
<dbReference type="InterPro" id="IPR011761">
    <property type="entry name" value="ATP-grasp"/>
</dbReference>
<dbReference type="Pfam" id="PF00668">
    <property type="entry name" value="Condensation"/>
    <property type="match status" value="1"/>
</dbReference>
<dbReference type="EMBL" id="JACHIR010000001">
    <property type="protein sequence ID" value="MBB5895803.1"/>
    <property type="molecule type" value="Genomic_DNA"/>
</dbReference>
<dbReference type="PROSITE" id="PS50975">
    <property type="entry name" value="ATP_GRASP"/>
    <property type="match status" value="1"/>
</dbReference>
<dbReference type="GO" id="GO:0016874">
    <property type="term" value="F:ligase activity"/>
    <property type="evidence" value="ECO:0007669"/>
    <property type="project" value="UniProtKB-KW"/>
</dbReference>
<dbReference type="GO" id="GO:0043041">
    <property type="term" value="P:amino acid activation for nonribosomal peptide biosynthetic process"/>
    <property type="evidence" value="ECO:0007669"/>
    <property type="project" value="TreeGrafter"/>
</dbReference>
<dbReference type="SUPFAM" id="SSF52777">
    <property type="entry name" value="CoA-dependent acyltransferases"/>
    <property type="match status" value="2"/>
</dbReference>
<keyword evidence="5" id="KW-0436">Ligase</keyword>
<dbReference type="GO" id="GO:0044550">
    <property type="term" value="P:secondary metabolite biosynthetic process"/>
    <property type="evidence" value="ECO:0007669"/>
    <property type="project" value="TreeGrafter"/>
</dbReference>
<protein>
    <submittedName>
        <fullName evidence="5">D-alanine-D-alanine ligase-like ATP-grasp enzyme</fullName>
    </submittedName>
</protein>
<comment type="caution">
    <text evidence="5">The sequence shown here is derived from an EMBL/GenBank/DDBJ whole genome shotgun (WGS) entry which is preliminary data.</text>
</comment>
<keyword evidence="2 3" id="KW-0067">ATP-binding</keyword>
<evidence type="ECO:0000256" key="1">
    <source>
        <dbReference type="ARBA" id="ARBA00022741"/>
    </source>
</evidence>
<dbReference type="GO" id="GO:0005737">
    <property type="term" value="C:cytoplasm"/>
    <property type="evidence" value="ECO:0007669"/>
    <property type="project" value="TreeGrafter"/>
</dbReference>
<dbReference type="PANTHER" id="PTHR45527:SF1">
    <property type="entry name" value="FATTY ACID SYNTHASE"/>
    <property type="match status" value="1"/>
</dbReference>
<feature type="domain" description="ATP-grasp" evidence="4">
    <location>
        <begin position="665"/>
        <end position="865"/>
    </location>
</feature>
<evidence type="ECO:0000259" key="4">
    <source>
        <dbReference type="PROSITE" id="PS50975"/>
    </source>
</evidence>
<dbReference type="GO" id="GO:0005524">
    <property type="term" value="F:ATP binding"/>
    <property type="evidence" value="ECO:0007669"/>
    <property type="project" value="UniProtKB-UniRule"/>
</dbReference>
<reference evidence="5 6" key="1">
    <citation type="submission" date="2020-08" db="EMBL/GenBank/DDBJ databases">
        <title>Sequencing the genomes of 1000 actinobacteria strains.</title>
        <authorList>
            <person name="Klenk H.-P."/>
        </authorList>
    </citation>
    <scope>NUCLEOTIDE SEQUENCE [LARGE SCALE GENOMIC DNA]</scope>
    <source>
        <strain evidence="5 6">DSM 43851</strain>
    </source>
</reference>
<sequence>MVAKSADLCWGQRHHVLHYLQTPADARHDMHIAINHPVPPGTTVDHVRSALTYLVRRHEILRTVYDLLATPWPQQVVQPPSAPTVHVAGDKPAELIKRLTEEPFDISREWPIRAGVIADGDAVRRLHLVFNHLSLDDVSLGTLTAELDTVLAARIARRPIQLPPVVHQPVDLARHEATLSAERSLDHWRRTASELPKDIYANRRTGAEGSHAASFTVPSLLATARAIASEHKVWPSAVHLAAYAMTVAAYTGEPRIAFRMYTSQRESSGYENVLGCASYPTLVVIDTAGSFAEVLERAAERVEEAMAYAHVPYDLVVELVAQAGEPRVESELNFLNYAPRSCRAKRDRFVWNAEPVNWAKSGSDTYFRVYEWCDGTTLALQAMADVMGRDDVERFLRGYAALLRTGQAPSFSERPGKPVRTTEAVRPEQGAERALVEAVAEVNGLHEVDPTVSYLAAGGRALLLPRTAQALRDKGWDDVSLGRLASARPLRTIADELRRAMNFVERLKKDLTGDEHARFVFVNNFEVERSWAVGEPKLPGAGIAFAGATVNRMEEMGALLADTGDVVVLKAAMDDEFAAYLGRLGAAAGRTLSAENSNPELMVTEDALNSPLLLDELRKLADGRTYLMPLGISAAEEELAKETGLPLAGTTAQTCKAVNGKIFSRQLVENIGIREVPGRIVRTVGELRPALTELLAEGGRVVVKESLGVSGRGMVVVSDERGATRLLRLIERRGLDAPANLVVETWIEHAQDLNYQFVVSRKGNVRFETVKAAVLSDGVHQGHRFPVELPPVAAAELQEAVQKIGRALHEEGYFGLVGVDAMLATDGTLYPCLEINARFNMSTYQSRIAERFIPDGAHAIAATFGLRPSRVHTFTEVAEALGDLLLDDGRTTGVLVNNFATLNAGATGGNFHGRLYAICVADSAEAALELRQEAEARLQRMVGNQS</sequence>
<dbReference type="GO" id="GO:0031177">
    <property type="term" value="F:phosphopantetheine binding"/>
    <property type="evidence" value="ECO:0007669"/>
    <property type="project" value="TreeGrafter"/>
</dbReference>
<dbReference type="Gene3D" id="3.30.559.30">
    <property type="entry name" value="Nonribosomal peptide synthetase, condensation domain"/>
    <property type="match status" value="1"/>
</dbReference>
<dbReference type="Gene3D" id="1.10.1200.10">
    <property type="entry name" value="ACP-like"/>
    <property type="match status" value="1"/>
</dbReference>
<evidence type="ECO:0000313" key="6">
    <source>
        <dbReference type="Proteomes" id="UP000585638"/>
    </source>
</evidence>
<dbReference type="Proteomes" id="UP000585638">
    <property type="component" value="Unassembled WGS sequence"/>
</dbReference>
<name>A0A7W9KP09_9PSEU</name>
<organism evidence="5 6">
    <name type="scientific">Kutzneria kofuensis</name>
    <dbReference type="NCBI Taxonomy" id="103725"/>
    <lineage>
        <taxon>Bacteria</taxon>
        <taxon>Bacillati</taxon>
        <taxon>Actinomycetota</taxon>
        <taxon>Actinomycetes</taxon>
        <taxon>Pseudonocardiales</taxon>
        <taxon>Pseudonocardiaceae</taxon>
        <taxon>Kutzneria</taxon>
    </lineage>
</organism>
<evidence type="ECO:0000256" key="2">
    <source>
        <dbReference type="ARBA" id="ARBA00022840"/>
    </source>
</evidence>
<dbReference type="Pfam" id="PF18604">
    <property type="entry name" value="PreAtp-grasp"/>
    <property type="match status" value="1"/>
</dbReference>
<dbReference type="Gene3D" id="3.30.470.20">
    <property type="entry name" value="ATP-grasp fold, B domain"/>
    <property type="match status" value="1"/>
</dbReference>
<dbReference type="GO" id="GO:0008610">
    <property type="term" value="P:lipid biosynthetic process"/>
    <property type="evidence" value="ECO:0007669"/>
    <property type="project" value="UniProtKB-ARBA"/>
</dbReference>
<dbReference type="AlphaFoldDB" id="A0A7W9KP09"/>
<dbReference type="InterPro" id="IPR040754">
    <property type="entry name" value="PreAtp-grasp"/>
</dbReference>
<dbReference type="InterPro" id="IPR001242">
    <property type="entry name" value="Condensation_dom"/>
</dbReference>
<gene>
    <name evidence="5" type="ORF">BJ998_006999</name>
</gene>
<keyword evidence="1 3" id="KW-0547">Nucleotide-binding</keyword>
<dbReference type="Pfam" id="PF02222">
    <property type="entry name" value="ATP-grasp"/>
    <property type="match status" value="1"/>
</dbReference>